<evidence type="ECO:0000256" key="3">
    <source>
        <dbReference type="ARBA" id="ARBA00022862"/>
    </source>
</evidence>
<evidence type="ECO:0000256" key="1">
    <source>
        <dbReference type="ARBA" id="ARBA00010505"/>
    </source>
</evidence>
<feature type="domain" description="Redoxin" evidence="8">
    <location>
        <begin position="21"/>
        <end position="156"/>
    </location>
</feature>
<organism evidence="9 10">
    <name type="scientific">Trichomonascus ciferrii</name>
    <dbReference type="NCBI Taxonomy" id="44093"/>
    <lineage>
        <taxon>Eukaryota</taxon>
        <taxon>Fungi</taxon>
        <taxon>Dikarya</taxon>
        <taxon>Ascomycota</taxon>
        <taxon>Saccharomycotina</taxon>
        <taxon>Dipodascomycetes</taxon>
        <taxon>Dipodascales</taxon>
        <taxon>Trichomonascaceae</taxon>
        <taxon>Trichomonascus</taxon>
        <taxon>Trichomonascus ciferrii complex</taxon>
    </lineage>
</organism>
<keyword evidence="3 7" id="KW-0049">Antioxidant</keyword>
<dbReference type="GO" id="GO:0005777">
    <property type="term" value="C:peroxisome"/>
    <property type="evidence" value="ECO:0007669"/>
    <property type="project" value="TreeGrafter"/>
</dbReference>
<dbReference type="SUPFAM" id="SSF52833">
    <property type="entry name" value="Thioredoxin-like"/>
    <property type="match status" value="1"/>
</dbReference>
<accession>A0A642V544</accession>
<dbReference type="GO" id="GO:0042744">
    <property type="term" value="P:hydrogen peroxide catabolic process"/>
    <property type="evidence" value="ECO:0007669"/>
    <property type="project" value="TreeGrafter"/>
</dbReference>
<feature type="active site" description="Cysteine sulfenic acid (-SOH) intermediate" evidence="6">
    <location>
        <position position="50"/>
    </location>
</feature>
<comment type="function">
    <text evidence="7">Thiol-specific peroxidase that catalyzes the reduction of hydrogen peroxide and organic hydroperoxides to water and alcohols, respectively. Plays a role in cell protection against oxidative stress by detoxifying peroxides.</text>
</comment>
<comment type="similarity">
    <text evidence="1 7">Belongs to the peroxiredoxin family. Prx5 subfamily.</text>
</comment>
<keyword evidence="10" id="KW-1185">Reference proteome</keyword>
<dbReference type="OrthoDB" id="195498at2759"/>
<protein>
    <recommendedName>
        <fullName evidence="8">Redoxin domain-containing protein</fullName>
    </recommendedName>
</protein>
<dbReference type="EMBL" id="SWFS01000209">
    <property type="protein sequence ID" value="KAA8914130.1"/>
    <property type="molecule type" value="Genomic_DNA"/>
</dbReference>
<proteinExistence type="inferred from homology"/>
<dbReference type="InterPro" id="IPR037944">
    <property type="entry name" value="PRX5-like"/>
</dbReference>
<dbReference type="AlphaFoldDB" id="A0A642V544"/>
<keyword evidence="4 7" id="KW-0560">Oxidoreductase</keyword>
<dbReference type="InterPro" id="IPR013740">
    <property type="entry name" value="Redoxin"/>
</dbReference>
<evidence type="ECO:0000256" key="5">
    <source>
        <dbReference type="ARBA" id="ARBA00023284"/>
    </source>
</evidence>
<evidence type="ECO:0000313" key="9">
    <source>
        <dbReference type="EMBL" id="KAA8914130.1"/>
    </source>
</evidence>
<comment type="caution">
    <text evidence="9">The sequence shown here is derived from an EMBL/GenBank/DDBJ whole genome shotgun (WGS) entry which is preliminary data.</text>
</comment>
<evidence type="ECO:0000256" key="6">
    <source>
        <dbReference type="PIRSR" id="PIRSR637944-1"/>
    </source>
</evidence>
<evidence type="ECO:0000259" key="8">
    <source>
        <dbReference type="Pfam" id="PF08534"/>
    </source>
</evidence>
<evidence type="ECO:0000256" key="4">
    <source>
        <dbReference type="ARBA" id="ARBA00023002"/>
    </source>
</evidence>
<keyword evidence="5 7" id="KW-0676">Redox-active center</keyword>
<evidence type="ECO:0000256" key="2">
    <source>
        <dbReference type="ARBA" id="ARBA00022559"/>
    </source>
</evidence>
<dbReference type="CDD" id="cd03013">
    <property type="entry name" value="PRX5_like"/>
    <property type="match status" value="1"/>
</dbReference>
<name>A0A642V544_9ASCO</name>
<dbReference type="VEuPathDB" id="FungiDB:TRICI_003027"/>
<evidence type="ECO:0000256" key="7">
    <source>
        <dbReference type="RuleBase" id="RU366011"/>
    </source>
</evidence>
<dbReference type="GO" id="GO:0034599">
    <property type="term" value="P:cellular response to oxidative stress"/>
    <property type="evidence" value="ECO:0007669"/>
    <property type="project" value="InterPro"/>
</dbReference>
<evidence type="ECO:0000313" key="10">
    <source>
        <dbReference type="Proteomes" id="UP000761534"/>
    </source>
</evidence>
<gene>
    <name evidence="9" type="ORF">TRICI_003027</name>
</gene>
<dbReference type="GO" id="GO:0005739">
    <property type="term" value="C:mitochondrion"/>
    <property type="evidence" value="ECO:0007669"/>
    <property type="project" value="TreeGrafter"/>
</dbReference>
<dbReference type="GO" id="GO:0045454">
    <property type="term" value="P:cell redox homeostasis"/>
    <property type="evidence" value="ECO:0007669"/>
    <property type="project" value="TreeGrafter"/>
</dbReference>
<keyword evidence="2 7" id="KW-0575">Peroxidase</keyword>
<dbReference type="PANTHER" id="PTHR10430">
    <property type="entry name" value="PEROXIREDOXIN"/>
    <property type="match status" value="1"/>
</dbReference>
<reference evidence="9" key="1">
    <citation type="journal article" date="2019" name="G3 (Bethesda)">
        <title>Genome Assemblies of Two Rare Opportunistic Yeast Pathogens: Diutina rugosa (syn. Candida rugosa) and Trichomonascus ciferrii (syn. Candida ciferrii).</title>
        <authorList>
            <person name="Mixao V."/>
            <person name="Saus E."/>
            <person name="Hansen A.P."/>
            <person name="Lass-Florl C."/>
            <person name="Gabaldon T."/>
        </authorList>
    </citation>
    <scope>NUCLEOTIDE SEQUENCE</scope>
    <source>
        <strain evidence="9">CBS 4856</strain>
    </source>
</reference>
<dbReference type="Proteomes" id="UP000761534">
    <property type="component" value="Unassembled WGS sequence"/>
</dbReference>
<dbReference type="Gene3D" id="3.40.30.10">
    <property type="entry name" value="Glutaredoxin"/>
    <property type="match status" value="1"/>
</dbReference>
<dbReference type="Pfam" id="PF08534">
    <property type="entry name" value="Redoxin"/>
    <property type="match status" value="1"/>
</dbReference>
<sequence>MGIKFSYIPYREENSSTVACGIPVFYDCDKELANKKVVIVSVPGSFTPVCTGNHIPPYIERISELKAKGVDDVIVIAHNDAYVQAAWGKALGDRGNIIFACDKDCAFSALGDFLEHSKAMGTRTARYALIVDHGKITYAEKEPDLDVTVSGIDAVLNNL</sequence>
<dbReference type="PANTHER" id="PTHR10430:SF16">
    <property type="entry name" value="PEROXIREDOXIN-5, MITOCHONDRIAL"/>
    <property type="match status" value="1"/>
</dbReference>
<dbReference type="InterPro" id="IPR036249">
    <property type="entry name" value="Thioredoxin-like_sf"/>
</dbReference>
<dbReference type="GO" id="GO:0008379">
    <property type="term" value="F:thioredoxin peroxidase activity"/>
    <property type="evidence" value="ECO:0007669"/>
    <property type="project" value="InterPro"/>
</dbReference>